<evidence type="ECO:0000313" key="1">
    <source>
        <dbReference type="EMBL" id="CAD9341896.1"/>
    </source>
</evidence>
<dbReference type="GO" id="GO:0030254">
    <property type="term" value="P:protein secretion by the type III secretion system"/>
    <property type="evidence" value="ECO:0007669"/>
    <property type="project" value="InterPro"/>
</dbReference>
<proteinExistence type="predicted"/>
<dbReference type="SUPFAM" id="SSF69635">
    <property type="entry name" value="Type III secretory system chaperone-like"/>
    <property type="match status" value="1"/>
</dbReference>
<dbReference type="EMBL" id="HBGN01026460">
    <property type="protein sequence ID" value="CAD9341899.1"/>
    <property type="molecule type" value="Transcribed_RNA"/>
</dbReference>
<dbReference type="InterPro" id="IPR036770">
    <property type="entry name" value="Ankyrin_rpt-contain_sf"/>
</dbReference>
<dbReference type="Pfam" id="PF00023">
    <property type="entry name" value="Ank"/>
    <property type="match status" value="1"/>
</dbReference>
<dbReference type="Pfam" id="PF05932">
    <property type="entry name" value="CesT"/>
    <property type="match status" value="1"/>
</dbReference>
<dbReference type="Gene3D" id="1.25.40.20">
    <property type="entry name" value="Ankyrin repeat-containing domain"/>
    <property type="match status" value="1"/>
</dbReference>
<dbReference type="CDD" id="cd16364">
    <property type="entry name" value="T3SC_I-like"/>
    <property type="match status" value="1"/>
</dbReference>
<dbReference type="InterPro" id="IPR002110">
    <property type="entry name" value="Ankyrin_rpt"/>
</dbReference>
<accession>A0A6U3SM11</accession>
<name>A0A6U3SM11_9STRA</name>
<dbReference type="AlphaFoldDB" id="A0A6U3SM11"/>
<protein>
    <submittedName>
        <fullName evidence="1">Uncharacterized protein</fullName>
    </submittedName>
</protein>
<reference evidence="1" key="1">
    <citation type="submission" date="2021-01" db="EMBL/GenBank/DDBJ databases">
        <authorList>
            <person name="Corre E."/>
            <person name="Pelletier E."/>
            <person name="Niang G."/>
            <person name="Scheremetjew M."/>
            <person name="Finn R."/>
            <person name="Kale V."/>
            <person name="Holt S."/>
            <person name="Cochrane G."/>
            <person name="Meng A."/>
            <person name="Brown T."/>
            <person name="Cohen L."/>
        </authorList>
    </citation>
    <scope>NUCLEOTIDE SEQUENCE</scope>
    <source>
        <strain evidence="1">Pop2</strain>
    </source>
</reference>
<sequence length="841" mass="93963">MNIFASKRFISDILSQISAEGTARTTNNSIEFDRVLDRIGMFATEPPKKPNLEAPDIETFRKSLTSHMVEINKAVNKNMVVNARGMVAFTYNTLTISIEPTSAQKMLLSTTVADNPNPGSYKHAMQLNYLQQETRGGVIACGDNGELYFMYEDSINVNPSDFRNILENFIDTALDLNERLHRNSGPLHLTEEGLERDMKNKTKTIKDFRDGDKTLLQRIFAQSDSKVIQGNIDALTFTVVDANDMDVLRFLVSTTLELAKSTGDDKAIRETFFKRVCEKDMFDDDLLRQLVEGAEPNFELNNINSIFISSKLLGRKKIASTAQKLIDLHCSRCLGHIQDAPEYVIQDWNKIVLSLFSISKTSANVEETIAGLDWIISHTSPEKIGEGESMASALHYAASHGHVKLAEYILDRFPKLSLDEDTLLWACKLNHTGLVEFIINRSKDLPRNKALEAAGASGSVKILKALGVGRVYDEGDEKEQSDELIDKALADAAEAAISHGNWDALECIVSDRRLKAPLRGFLLKASSCSYPQKAIEIILKSRFAADQSYICRIPWQAQALVLDKQVTGLLHVMSTCGLPMEIGGMVWNFLKPICEDAPVISSSHNFLEKFRVQLERDLDISDIRRKDNDTFVLSGIGDLNFRDGFCCVKKRFDVDGVSIEPSGPLRMSFELGGCFLGTRKLHSGVWLQRVVSLDNSFKYTDLRLMLRSFAHVSRIVSNVLTNAKKFNVTVPASNISSIVRDARSFTQVRAENVVQRLGRHYTFSHFSQTKLVRVTTPCCNSGSMSEQTLLEDNMATPNETFFCTDKDGNVCAAAYLFPENVDDPRYFAVLSDKASVIKDPP</sequence>
<gene>
    <name evidence="1" type="ORF">DBRI1063_LOCUS17027</name>
    <name evidence="2" type="ORF">DBRI1063_LOCUS17029</name>
</gene>
<dbReference type="InterPro" id="IPR010261">
    <property type="entry name" value="Tir_chaperone"/>
</dbReference>
<dbReference type="SUPFAM" id="SSF140860">
    <property type="entry name" value="Pseudo ankyrin repeat-like"/>
    <property type="match status" value="1"/>
</dbReference>
<evidence type="ECO:0000313" key="2">
    <source>
        <dbReference type="EMBL" id="CAD9341899.1"/>
    </source>
</evidence>
<dbReference type="EMBL" id="HBGN01026458">
    <property type="protein sequence ID" value="CAD9341896.1"/>
    <property type="molecule type" value="Transcribed_RNA"/>
</dbReference>
<dbReference type="Gene3D" id="3.30.1460.10">
    <property type="match status" value="1"/>
</dbReference>
<organism evidence="1">
    <name type="scientific">Ditylum brightwellii</name>
    <dbReference type="NCBI Taxonomy" id="49249"/>
    <lineage>
        <taxon>Eukaryota</taxon>
        <taxon>Sar</taxon>
        <taxon>Stramenopiles</taxon>
        <taxon>Ochrophyta</taxon>
        <taxon>Bacillariophyta</taxon>
        <taxon>Mediophyceae</taxon>
        <taxon>Lithodesmiophycidae</taxon>
        <taxon>Lithodesmiales</taxon>
        <taxon>Lithodesmiaceae</taxon>
        <taxon>Ditylum</taxon>
    </lineage>
</organism>